<gene>
    <name evidence="6" type="ORF">CGZ91_10870</name>
    <name evidence="5" type="ORF">CGZ92_05385</name>
</gene>
<sequence>MSTLFSRIINGELPGRIVHRDDLCAAFLDVGPRTLGHTLVVPIAETDHWIDLSAEHAAHLLQVAQRIGRAQLEAFDCQRIGLVIAGYEVPHTHLHVIPTNSEQDLRFDLPGADLGDDPDATLDRAAEALTAVLAGQD</sequence>
<organism evidence="5 8">
    <name type="scientific">Parenemella sanctibonifatiensis</name>
    <dbReference type="NCBI Taxonomy" id="2016505"/>
    <lineage>
        <taxon>Bacteria</taxon>
        <taxon>Bacillati</taxon>
        <taxon>Actinomycetota</taxon>
        <taxon>Actinomycetes</taxon>
        <taxon>Propionibacteriales</taxon>
        <taxon>Propionibacteriaceae</taxon>
        <taxon>Parenemella</taxon>
    </lineage>
</organism>
<name>A0A255EF63_9ACTN</name>
<dbReference type="Proteomes" id="UP000216533">
    <property type="component" value="Unassembled WGS sequence"/>
</dbReference>
<dbReference type="GO" id="GO:0009117">
    <property type="term" value="P:nucleotide metabolic process"/>
    <property type="evidence" value="ECO:0007669"/>
    <property type="project" value="TreeGrafter"/>
</dbReference>
<dbReference type="PANTHER" id="PTHR46648:SF1">
    <property type="entry name" value="ADENOSINE 5'-MONOPHOSPHORAMIDASE HNT1"/>
    <property type="match status" value="1"/>
</dbReference>
<evidence type="ECO:0000256" key="3">
    <source>
        <dbReference type="PROSITE-ProRule" id="PRU00464"/>
    </source>
</evidence>
<comment type="caution">
    <text evidence="5">The sequence shown here is derived from an EMBL/GenBank/DDBJ whole genome shotgun (WGS) entry which is preliminary data.</text>
</comment>
<feature type="active site" description="Tele-AMP-histidine intermediate" evidence="1">
    <location>
        <position position="93"/>
    </location>
</feature>
<evidence type="ECO:0000259" key="4">
    <source>
        <dbReference type="PROSITE" id="PS51084"/>
    </source>
</evidence>
<protein>
    <submittedName>
        <fullName evidence="5">HIT family protein</fullName>
    </submittedName>
</protein>
<evidence type="ECO:0000313" key="5">
    <source>
        <dbReference type="EMBL" id="OYN88052.1"/>
    </source>
</evidence>
<evidence type="ECO:0000313" key="6">
    <source>
        <dbReference type="EMBL" id="OYN89393.1"/>
    </source>
</evidence>
<feature type="short sequence motif" description="Histidine triad motif" evidence="2 3">
    <location>
        <begin position="91"/>
        <end position="95"/>
    </location>
</feature>
<feature type="domain" description="HIT" evidence="4">
    <location>
        <begin position="4"/>
        <end position="107"/>
    </location>
</feature>
<dbReference type="InterPro" id="IPR036265">
    <property type="entry name" value="HIT-like_sf"/>
</dbReference>
<evidence type="ECO:0000313" key="7">
    <source>
        <dbReference type="Proteomes" id="UP000216300"/>
    </source>
</evidence>
<keyword evidence="7" id="KW-1185">Reference proteome</keyword>
<dbReference type="InterPro" id="IPR011146">
    <property type="entry name" value="HIT-like"/>
</dbReference>
<dbReference type="SUPFAM" id="SSF54197">
    <property type="entry name" value="HIT-like"/>
    <property type="match status" value="1"/>
</dbReference>
<proteinExistence type="predicted"/>
<dbReference type="PRINTS" id="PR00332">
    <property type="entry name" value="HISTRIAD"/>
</dbReference>
<accession>A0A255EMQ3</accession>
<dbReference type="GO" id="GO:0003824">
    <property type="term" value="F:catalytic activity"/>
    <property type="evidence" value="ECO:0007669"/>
    <property type="project" value="InterPro"/>
</dbReference>
<dbReference type="PANTHER" id="PTHR46648">
    <property type="entry name" value="HIT FAMILY PROTEIN 1"/>
    <property type="match status" value="1"/>
</dbReference>
<reference evidence="7 8" key="1">
    <citation type="submission" date="2017-07" db="EMBL/GenBank/DDBJ databases">
        <title>Draft whole genome sequences of clinical Proprionibacteriaceae strains.</title>
        <authorList>
            <person name="Bernier A.-M."/>
            <person name="Bernard K."/>
            <person name="Domingo M.-C."/>
        </authorList>
    </citation>
    <scope>NUCLEOTIDE SEQUENCE [LARGE SCALE GENOMIC DNA]</scope>
    <source>
        <strain evidence="6 7">NML 150081</strain>
        <strain evidence="5 8">NML 160184</strain>
    </source>
</reference>
<dbReference type="RefSeq" id="WP_094450370.1">
    <property type="nucleotide sequence ID" value="NZ_NMVI01000014.1"/>
</dbReference>
<dbReference type="EMBL" id="NMVI01000014">
    <property type="protein sequence ID" value="OYN88052.1"/>
    <property type="molecule type" value="Genomic_DNA"/>
</dbReference>
<dbReference type="EMBL" id="NMVJ01000009">
    <property type="protein sequence ID" value="OYN89393.1"/>
    <property type="molecule type" value="Genomic_DNA"/>
</dbReference>
<accession>A0A255EF63</accession>
<dbReference type="Pfam" id="PF01230">
    <property type="entry name" value="HIT"/>
    <property type="match status" value="1"/>
</dbReference>
<dbReference type="PROSITE" id="PS51084">
    <property type="entry name" value="HIT_2"/>
    <property type="match status" value="1"/>
</dbReference>
<dbReference type="Gene3D" id="3.30.428.10">
    <property type="entry name" value="HIT-like"/>
    <property type="match status" value="1"/>
</dbReference>
<dbReference type="AlphaFoldDB" id="A0A255EF63"/>
<evidence type="ECO:0000313" key="8">
    <source>
        <dbReference type="Proteomes" id="UP000216533"/>
    </source>
</evidence>
<dbReference type="InterPro" id="IPR001310">
    <property type="entry name" value="Histidine_triad_HIT"/>
</dbReference>
<dbReference type="Proteomes" id="UP000216300">
    <property type="component" value="Unassembled WGS sequence"/>
</dbReference>
<dbReference type="OrthoDB" id="9784774at2"/>
<evidence type="ECO:0000256" key="1">
    <source>
        <dbReference type="PIRSR" id="PIRSR601310-1"/>
    </source>
</evidence>
<evidence type="ECO:0000256" key="2">
    <source>
        <dbReference type="PIRSR" id="PIRSR601310-3"/>
    </source>
</evidence>